<keyword evidence="2" id="KW-1185">Reference proteome</keyword>
<dbReference type="STRING" id="71784.A0A1Y2AZ93"/>
<dbReference type="Proteomes" id="UP000193986">
    <property type="component" value="Unassembled WGS sequence"/>
</dbReference>
<name>A0A1Y2AZ93_9TREE</name>
<dbReference type="OrthoDB" id="1921208at2759"/>
<feature type="non-terminal residue" evidence="1">
    <location>
        <position position="1"/>
    </location>
</feature>
<accession>A0A1Y2AZ93</accession>
<dbReference type="SUPFAM" id="SSF49503">
    <property type="entry name" value="Cupredoxins"/>
    <property type="match status" value="1"/>
</dbReference>
<dbReference type="InterPro" id="IPR008972">
    <property type="entry name" value="Cupredoxin"/>
</dbReference>
<dbReference type="InParanoid" id="A0A1Y2AZ93"/>
<protein>
    <recommendedName>
        <fullName evidence="3">Cupredoxin</fullName>
    </recommendedName>
</protein>
<evidence type="ECO:0000313" key="1">
    <source>
        <dbReference type="EMBL" id="ORY27806.1"/>
    </source>
</evidence>
<dbReference type="InterPro" id="IPR052953">
    <property type="entry name" value="Ser-rich/MCO-related"/>
</dbReference>
<proteinExistence type="predicted"/>
<reference evidence="1 2" key="1">
    <citation type="submission" date="2016-07" db="EMBL/GenBank/DDBJ databases">
        <title>Pervasive Adenine N6-methylation of Active Genes in Fungi.</title>
        <authorList>
            <consortium name="DOE Joint Genome Institute"/>
            <person name="Mondo S.J."/>
            <person name="Dannebaum R.O."/>
            <person name="Kuo R.C."/>
            <person name="Labutti K."/>
            <person name="Haridas S."/>
            <person name="Kuo A."/>
            <person name="Salamov A."/>
            <person name="Ahrendt S.R."/>
            <person name="Lipzen A."/>
            <person name="Sullivan W."/>
            <person name="Andreopoulos W.B."/>
            <person name="Clum A."/>
            <person name="Lindquist E."/>
            <person name="Daum C."/>
            <person name="Ramamoorthy G.K."/>
            <person name="Gryganskyi A."/>
            <person name="Culley D."/>
            <person name="Magnuson J.K."/>
            <person name="James T.Y."/>
            <person name="O'Malley M.A."/>
            <person name="Stajich J.E."/>
            <person name="Spatafora J.W."/>
            <person name="Visel A."/>
            <person name="Grigoriev I.V."/>
        </authorList>
    </citation>
    <scope>NUCLEOTIDE SEQUENCE [LARGE SCALE GENOMIC DNA]</scope>
    <source>
        <strain evidence="1 2">68-887.2</strain>
    </source>
</reference>
<evidence type="ECO:0008006" key="3">
    <source>
        <dbReference type="Google" id="ProtNLM"/>
    </source>
</evidence>
<comment type="caution">
    <text evidence="1">The sequence shown here is derived from an EMBL/GenBank/DDBJ whole genome shotgun (WGS) entry which is preliminary data.</text>
</comment>
<gene>
    <name evidence="1" type="ORF">BCR39DRAFT_469043</name>
</gene>
<sequence>YSPDNFNANPGDTVRFTFTAGNHTVTQSTFQSPCNASGFTSGFTPVAPGANPPTFDLLINDTTPIWGHCEQTNPVVHCAKGMVFGYVRGVYLVTCH</sequence>
<evidence type="ECO:0000313" key="2">
    <source>
        <dbReference type="Proteomes" id="UP000193986"/>
    </source>
</evidence>
<dbReference type="AlphaFoldDB" id="A0A1Y2AZ93"/>
<dbReference type="Gene3D" id="2.60.40.420">
    <property type="entry name" value="Cupredoxins - blue copper proteins"/>
    <property type="match status" value="1"/>
</dbReference>
<organism evidence="1 2">
    <name type="scientific">Naematelia encephala</name>
    <dbReference type="NCBI Taxonomy" id="71784"/>
    <lineage>
        <taxon>Eukaryota</taxon>
        <taxon>Fungi</taxon>
        <taxon>Dikarya</taxon>
        <taxon>Basidiomycota</taxon>
        <taxon>Agaricomycotina</taxon>
        <taxon>Tremellomycetes</taxon>
        <taxon>Tremellales</taxon>
        <taxon>Naemateliaceae</taxon>
        <taxon>Naematelia</taxon>
    </lineage>
</organism>
<dbReference type="PANTHER" id="PTHR34883">
    <property type="entry name" value="SERINE-RICH PROTEIN, PUTATIVE-RELATED-RELATED"/>
    <property type="match status" value="1"/>
</dbReference>
<dbReference type="EMBL" id="MCFC01000036">
    <property type="protein sequence ID" value="ORY27806.1"/>
    <property type="molecule type" value="Genomic_DNA"/>
</dbReference>
<dbReference type="PANTHER" id="PTHR34883:SF15">
    <property type="entry name" value="EXTRACELLULAR SERINE-RICH PROTEIN"/>
    <property type="match status" value="1"/>
</dbReference>